<dbReference type="Gene3D" id="3.40.50.1820">
    <property type="entry name" value="alpha/beta hydrolase"/>
    <property type="match status" value="1"/>
</dbReference>
<dbReference type="Gene3D" id="3.30.460.40">
    <property type="match status" value="1"/>
</dbReference>
<dbReference type="GO" id="GO:0003824">
    <property type="term" value="F:catalytic activity"/>
    <property type="evidence" value="ECO:0007669"/>
    <property type="project" value="UniProtKB-ARBA"/>
</dbReference>
<keyword evidence="4" id="KW-1185">Reference proteome</keyword>
<evidence type="ECO:0000256" key="1">
    <source>
        <dbReference type="SAM" id="MobiDB-lite"/>
    </source>
</evidence>
<evidence type="ECO:0000313" key="3">
    <source>
        <dbReference type="EMBL" id="GGN25095.1"/>
    </source>
</evidence>
<dbReference type="SUPFAM" id="SSF53474">
    <property type="entry name" value="alpha/beta-Hydrolases"/>
    <property type="match status" value="1"/>
</dbReference>
<feature type="region of interest" description="Disordered" evidence="1">
    <location>
        <begin position="1"/>
        <end position="36"/>
    </location>
</feature>
<dbReference type="PRINTS" id="PR00111">
    <property type="entry name" value="ABHYDROLASE"/>
</dbReference>
<comment type="caution">
    <text evidence="3">The sequence shown here is derived from an EMBL/GenBank/DDBJ whole genome shotgun (WGS) entry which is preliminary data.</text>
</comment>
<dbReference type="InterPro" id="IPR050266">
    <property type="entry name" value="AB_hydrolase_sf"/>
</dbReference>
<organism evidence="3 4">
    <name type="scientific">Streptomyces fuscichromogenes</name>
    <dbReference type="NCBI Taxonomy" id="1324013"/>
    <lineage>
        <taxon>Bacteria</taxon>
        <taxon>Bacillati</taxon>
        <taxon>Actinomycetota</taxon>
        <taxon>Actinomycetes</taxon>
        <taxon>Kitasatosporales</taxon>
        <taxon>Streptomycetaceae</taxon>
        <taxon>Streptomyces</taxon>
    </lineage>
</organism>
<sequence length="478" mass="52118">MDGVGCAAPGSGTRPVIRQPVNAEPGQDPSAYPPDMVEPRSVDVGGIRLAYRTSGPADAPPLVLLHALGEDATDWEAVLPALARSRRVYALDLRGHGRSDWPGDYSLELMRADVLRFLDVLGLGPVDLIGHSMGGVVAYLLAADHPQRVSRLVLEDVPVPRPREPGVPARPDGVLTFDWEVVAAVRRQIDRPDPRWLERLGRITAETLVLAGGPRSHVPQDGVAELARRVPGGRVVTVPVGHLIHRTAPEAFTEAVSAFLEEGSVLLAEHEHDGVVLDPDELTARWADAWRPEQVAERLGRVGVPWCVVAGWALDLFRGGQSRPHGDLEIAVPVAGFTEVRDCFPEYVFDAVGSGRVWPGAGDEVLAATRQTWVRDPASGRFLFDVFREPHEGGTWICRLDESLRLPYDTIIDRTAGGIPYLVPELVLLFKAKGTRPKDHADFDGILPLLSRARRDALGGWLARLDPVHPWLARLAGQ</sequence>
<dbReference type="InterPro" id="IPR029058">
    <property type="entry name" value="AB_hydrolase_fold"/>
</dbReference>
<reference evidence="3" key="2">
    <citation type="submission" date="2020-09" db="EMBL/GenBank/DDBJ databases">
        <authorList>
            <person name="Sun Q."/>
            <person name="Zhou Y."/>
        </authorList>
    </citation>
    <scope>NUCLEOTIDE SEQUENCE</scope>
    <source>
        <strain evidence="3">CGMCC 4.7110</strain>
    </source>
</reference>
<evidence type="ECO:0000313" key="4">
    <source>
        <dbReference type="Proteomes" id="UP000653411"/>
    </source>
</evidence>
<dbReference type="InterPro" id="IPR000073">
    <property type="entry name" value="AB_hydrolase_1"/>
</dbReference>
<name>A0A918CU06_9ACTN</name>
<accession>A0A918CU06</accession>
<dbReference type="Pfam" id="PF00561">
    <property type="entry name" value="Abhydrolase_1"/>
    <property type="match status" value="1"/>
</dbReference>
<protein>
    <recommendedName>
        <fullName evidence="2">AB hydrolase-1 domain-containing protein</fullName>
    </recommendedName>
</protein>
<evidence type="ECO:0000259" key="2">
    <source>
        <dbReference type="Pfam" id="PF00561"/>
    </source>
</evidence>
<reference evidence="3" key="1">
    <citation type="journal article" date="2014" name="Int. J. Syst. Evol. Microbiol.">
        <title>Complete genome sequence of Corynebacterium casei LMG S-19264T (=DSM 44701T), isolated from a smear-ripened cheese.</title>
        <authorList>
            <consortium name="US DOE Joint Genome Institute (JGI-PGF)"/>
            <person name="Walter F."/>
            <person name="Albersmeier A."/>
            <person name="Kalinowski J."/>
            <person name="Ruckert C."/>
        </authorList>
    </citation>
    <scope>NUCLEOTIDE SEQUENCE</scope>
    <source>
        <strain evidence="3">CGMCC 4.7110</strain>
    </source>
</reference>
<dbReference type="Proteomes" id="UP000653411">
    <property type="component" value="Unassembled WGS sequence"/>
</dbReference>
<feature type="domain" description="AB hydrolase-1" evidence="2">
    <location>
        <begin position="60"/>
        <end position="157"/>
    </location>
</feature>
<gene>
    <name evidence="3" type="ORF">GCM10011578_058790</name>
</gene>
<dbReference type="Pfam" id="PF10706">
    <property type="entry name" value="Aminoglyc_resit"/>
    <property type="match status" value="1"/>
</dbReference>
<dbReference type="EMBL" id="BMML01000014">
    <property type="protein sequence ID" value="GGN25095.1"/>
    <property type="molecule type" value="Genomic_DNA"/>
</dbReference>
<dbReference type="InterPro" id="IPR019646">
    <property type="entry name" value="Aminoglyc_AdlTrfase"/>
</dbReference>
<proteinExistence type="predicted"/>
<dbReference type="AlphaFoldDB" id="A0A918CU06"/>
<dbReference type="PANTHER" id="PTHR43798:SF33">
    <property type="entry name" value="HYDROLASE, PUTATIVE (AFU_ORTHOLOGUE AFUA_2G14860)-RELATED"/>
    <property type="match status" value="1"/>
</dbReference>
<dbReference type="PANTHER" id="PTHR43798">
    <property type="entry name" value="MONOACYLGLYCEROL LIPASE"/>
    <property type="match status" value="1"/>
</dbReference>